<protein>
    <submittedName>
        <fullName evidence="1">Uncharacterized protein</fullName>
    </submittedName>
</protein>
<dbReference type="EMBL" id="JBBPBM010000012">
    <property type="protein sequence ID" value="KAK8563142.1"/>
    <property type="molecule type" value="Genomic_DNA"/>
</dbReference>
<organism evidence="1 2">
    <name type="scientific">Hibiscus sabdariffa</name>
    <name type="common">roselle</name>
    <dbReference type="NCBI Taxonomy" id="183260"/>
    <lineage>
        <taxon>Eukaryota</taxon>
        <taxon>Viridiplantae</taxon>
        <taxon>Streptophyta</taxon>
        <taxon>Embryophyta</taxon>
        <taxon>Tracheophyta</taxon>
        <taxon>Spermatophyta</taxon>
        <taxon>Magnoliopsida</taxon>
        <taxon>eudicotyledons</taxon>
        <taxon>Gunneridae</taxon>
        <taxon>Pentapetalae</taxon>
        <taxon>rosids</taxon>
        <taxon>malvids</taxon>
        <taxon>Malvales</taxon>
        <taxon>Malvaceae</taxon>
        <taxon>Malvoideae</taxon>
        <taxon>Hibiscus</taxon>
    </lineage>
</organism>
<keyword evidence="2" id="KW-1185">Reference proteome</keyword>
<name>A0ABR2EMA9_9ROSI</name>
<gene>
    <name evidence="1" type="ORF">V6N12_011198</name>
</gene>
<evidence type="ECO:0000313" key="2">
    <source>
        <dbReference type="Proteomes" id="UP001472677"/>
    </source>
</evidence>
<reference evidence="1 2" key="1">
    <citation type="journal article" date="2024" name="G3 (Bethesda)">
        <title>Genome assembly of Hibiscus sabdariffa L. provides insights into metabolisms of medicinal natural products.</title>
        <authorList>
            <person name="Kim T."/>
        </authorList>
    </citation>
    <scope>NUCLEOTIDE SEQUENCE [LARGE SCALE GENOMIC DNA]</scope>
    <source>
        <strain evidence="1">TK-2024</strain>
        <tissue evidence="1">Old leaves</tissue>
    </source>
</reference>
<accession>A0ABR2EMA9</accession>
<sequence>MPASQVAKPPLGAIPFGEKTSPFFFCGAIVSGSTVLAISKLENEHHLPWTLGCIGTSGGMGTVNQFGHKRR</sequence>
<comment type="caution">
    <text evidence="1">The sequence shown here is derived from an EMBL/GenBank/DDBJ whole genome shotgun (WGS) entry which is preliminary data.</text>
</comment>
<dbReference type="Proteomes" id="UP001472677">
    <property type="component" value="Unassembled WGS sequence"/>
</dbReference>
<evidence type="ECO:0000313" key="1">
    <source>
        <dbReference type="EMBL" id="KAK8563142.1"/>
    </source>
</evidence>
<proteinExistence type="predicted"/>